<gene>
    <name evidence="2" type="ORF">CYCCA115_LOCUS16061</name>
</gene>
<feature type="compositionally biased region" description="Acidic residues" evidence="1">
    <location>
        <begin position="124"/>
        <end position="135"/>
    </location>
</feature>
<organism evidence="2 3">
    <name type="scientific">Cylindrotheca closterium</name>
    <dbReference type="NCBI Taxonomy" id="2856"/>
    <lineage>
        <taxon>Eukaryota</taxon>
        <taxon>Sar</taxon>
        <taxon>Stramenopiles</taxon>
        <taxon>Ochrophyta</taxon>
        <taxon>Bacillariophyta</taxon>
        <taxon>Bacillariophyceae</taxon>
        <taxon>Bacillariophycidae</taxon>
        <taxon>Bacillariales</taxon>
        <taxon>Bacillariaceae</taxon>
        <taxon>Cylindrotheca</taxon>
    </lineage>
</organism>
<feature type="compositionally biased region" description="Basic and acidic residues" evidence="1">
    <location>
        <begin position="103"/>
        <end position="114"/>
    </location>
</feature>
<dbReference type="Gene3D" id="3.90.550.10">
    <property type="entry name" value="Spore Coat Polysaccharide Biosynthesis Protein SpsA, Chain A"/>
    <property type="match status" value="1"/>
</dbReference>
<keyword evidence="3" id="KW-1185">Reference proteome</keyword>
<evidence type="ECO:0000256" key="1">
    <source>
        <dbReference type="SAM" id="MobiDB-lite"/>
    </source>
</evidence>
<protein>
    <submittedName>
        <fullName evidence="2">Uncharacterized protein</fullName>
    </submittedName>
</protein>
<feature type="compositionally biased region" description="Basic and acidic residues" evidence="1">
    <location>
        <begin position="136"/>
        <end position="155"/>
    </location>
</feature>
<evidence type="ECO:0000313" key="3">
    <source>
        <dbReference type="Proteomes" id="UP001295423"/>
    </source>
</evidence>
<reference evidence="2" key="1">
    <citation type="submission" date="2023-08" db="EMBL/GenBank/DDBJ databases">
        <authorList>
            <person name="Audoor S."/>
            <person name="Bilcke G."/>
        </authorList>
    </citation>
    <scope>NUCLEOTIDE SEQUENCE</scope>
</reference>
<dbReference type="InterPro" id="IPR029044">
    <property type="entry name" value="Nucleotide-diphossugar_trans"/>
</dbReference>
<evidence type="ECO:0000313" key="2">
    <source>
        <dbReference type="EMBL" id="CAJ1956075.1"/>
    </source>
</evidence>
<sequence>MPPRTPPTTKPKSQLNNQGASSLSRYAIVLILGVFFGRQWTLFSVDPHGSMSATAFEEEHAHMYNLPRLQDPSSTTTIRELEASSAPNIPARTSSAAPAVPTPKDDESTDEKKPIIAQPKDAESTDESSDDNDGADETKNKQKDESSGDENDKVDETIEQQSSKLQDEDESNEKQEASAISLETMAPQLTTNSAIDTTPQMPYNSSGLEATVDISTFQAEMDRRLPLWQKEAAKEDGWQDPPSVNVYDKVVLATKVHYAGRQSLNQMICLQKAAYNYRRNYPWVIFHTIPVTAEQVAEARAVAYPGTVTFVQDSPPLEEVVGNFSKEEQEYLIERCQCCHPKDKENCCKDRKKKIDWGFWCYEQKTGWVTLSYAWQAVFRSYNIWTHPALADYKYMVWIDDDAIPTKPWLKDPLKPMVEEDLVIFYDNFPAGFCKSGGIIEKMQLAYNKTYCYIHRVHVFKGNQTGKFVVRPCKKNKKGNYVLDKFGLVHGMMHITNMDIYRKPVHMEFQRLLTQHNTHPFSREWDDQIAVTVPAAFENPDKAWDMRMHGYNMSIHHNGKLDGKQKAKKWKYTTWWKYYKDEFPVAREMCDHLVKFGG</sequence>
<accession>A0AAD2JJF4</accession>
<feature type="compositionally biased region" description="Polar residues" evidence="1">
    <location>
        <begin position="85"/>
        <end position="96"/>
    </location>
</feature>
<dbReference type="AlphaFoldDB" id="A0AAD2JJF4"/>
<comment type="caution">
    <text evidence="2">The sequence shown here is derived from an EMBL/GenBank/DDBJ whole genome shotgun (WGS) entry which is preliminary data.</text>
</comment>
<dbReference type="Proteomes" id="UP001295423">
    <property type="component" value="Unassembled WGS sequence"/>
</dbReference>
<feature type="region of interest" description="Disordered" evidence="1">
    <location>
        <begin position="79"/>
        <end position="155"/>
    </location>
</feature>
<proteinExistence type="predicted"/>
<name>A0AAD2JJF4_9STRA</name>
<dbReference type="EMBL" id="CAKOGP040001903">
    <property type="protein sequence ID" value="CAJ1956075.1"/>
    <property type="molecule type" value="Genomic_DNA"/>
</dbReference>